<dbReference type="AlphaFoldDB" id="A0A806KJY8"/>
<dbReference type="SMART" id="SM00060">
    <property type="entry name" value="FN3"/>
    <property type="match status" value="1"/>
</dbReference>
<dbReference type="EMBL" id="JQ844230">
    <property type="protein sequence ID" value="AGS53350.1"/>
    <property type="molecule type" value="Genomic_DNA"/>
</dbReference>
<dbReference type="InterPro" id="IPR051043">
    <property type="entry name" value="Sulfatase_Mod_Factor_Kinase"/>
</dbReference>
<name>A0A806KJY8_9BACT</name>
<dbReference type="InterPro" id="IPR016187">
    <property type="entry name" value="CTDL_fold"/>
</dbReference>
<dbReference type="Pfam" id="PF00041">
    <property type="entry name" value="fn3"/>
    <property type="match status" value="1"/>
</dbReference>
<keyword evidence="3" id="KW-0808">Transferase</keyword>
<keyword evidence="3" id="KW-0418">Kinase</keyword>
<feature type="signal peptide" evidence="1">
    <location>
        <begin position="1"/>
        <end position="21"/>
    </location>
</feature>
<evidence type="ECO:0000259" key="2">
    <source>
        <dbReference type="PROSITE" id="PS50853"/>
    </source>
</evidence>
<feature type="domain" description="Fibronectin type-III" evidence="2">
    <location>
        <begin position="170"/>
        <end position="257"/>
    </location>
</feature>
<dbReference type="PROSITE" id="PS51257">
    <property type="entry name" value="PROKAR_LIPOPROTEIN"/>
    <property type="match status" value="1"/>
</dbReference>
<dbReference type="InterPro" id="IPR003961">
    <property type="entry name" value="FN3_dom"/>
</dbReference>
<dbReference type="GO" id="GO:0120147">
    <property type="term" value="F:formylglycine-generating oxidase activity"/>
    <property type="evidence" value="ECO:0007669"/>
    <property type="project" value="TreeGrafter"/>
</dbReference>
<protein>
    <submittedName>
        <fullName evidence="3">Serine/threonine kinase</fullName>
    </submittedName>
</protein>
<dbReference type="Pfam" id="PF03781">
    <property type="entry name" value="FGE-sulfatase"/>
    <property type="match status" value="1"/>
</dbReference>
<reference evidence="3" key="1">
    <citation type="submission" date="2012-03" db="EMBL/GenBank/DDBJ databases">
        <title>Functional metagenomics reveals considerable lignocellulase gene clusters in the gut microbiome of a wood-feeding higher termite.</title>
        <authorList>
            <person name="Liu N."/>
        </authorList>
    </citation>
    <scope>NUCLEOTIDE SEQUENCE</scope>
</reference>
<accession>A0A806KJY8</accession>
<evidence type="ECO:0000313" key="3">
    <source>
        <dbReference type="EMBL" id="AGS53350.1"/>
    </source>
</evidence>
<dbReference type="PANTHER" id="PTHR23150:SF19">
    <property type="entry name" value="FORMYLGLYCINE-GENERATING ENZYME"/>
    <property type="match status" value="1"/>
</dbReference>
<dbReference type="InterPro" id="IPR013783">
    <property type="entry name" value="Ig-like_fold"/>
</dbReference>
<dbReference type="InterPro" id="IPR005532">
    <property type="entry name" value="SUMF_dom"/>
</dbReference>
<dbReference type="PROSITE" id="PS50853">
    <property type="entry name" value="FN3"/>
    <property type="match status" value="1"/>
</dbReference>
<dbReference type="GO" id="GO:0016301">
    <property type="term" value="F:kinase activity"/>
    <property type="evidence" value="ECO:0007669"/>
    <property type="project" value="UniProtKB-KW"/>
</dbReference>
<feature type="chain" id="PRO_5032345389" evidence="1">
    <location>
        <begin position="22"/>
        <end position="513"/>
    </location>
</feature>
<sequence>MSHKFIAAFTALFLVLFTACATTGGVTTESFPVLPDQPEVPESATAGLSLLEAIAQSAGQISSQLPAKTRVAIVAFSSQSSRLSEFIIDELIVELVITGQLRHIGHVYRFSTSATRVETATRVTVPRFNVRDDQDMQSMVAALNSQATGVQAASYGGTAQSAPVAAPPPVPRNLRSGTIGTDRVTVLWDSAGVGFSYRIYYHTLNNPADALSRAASGTSIDISGLTGNTQYYFWVSTVQDGREGDRSAALTVRTAAAQTASAPQTAPVAVQPAAQPVRSVPAGFVRINGGTFTMGSPSYEANRSNDEFQHQVTVSAFYMGRYEVTQREYETVMGTNPSSNRGPNLPVVNVTWFDAVNYCNRRSQREGLISAYTISGTNVTWNRSANGYRLPTEAEWEYACRAGTTSAYNTGSSITKSQANIDSRSTTEVGRFSPNSWGLYDMHGNVWEWCWDWYGEYSFVDQTDPRGASSGSRRVLRGGSWDYGAQDLRSAARSRRAQSGWVTNVGFRVVLPL</sequence>
<evidence type="ECO:0000256" key="1">
    <source>
        <dbReference type="SAM" id="SignalP"/>
    </source>
</evidence>
<keyword evidence="1" id="KW-0732">Signal</keyword>
<dbReference type="InterPro" id="IPR036116">
    <property type="entry name" value="FN3_sf"/>
</dbReference>
<dbReference type="InterPro" id="IPR042095">
    <property type="entry name" value="SUMF_sf"/>
</dbReference>
<dbReference type="SUPFAM" id="SSF56436">
    <property type="entry name" value="C-type lectin-like"/>
    <property type="match status" value="1"/>
</dbReference>
<proteinExistence type="predicted"/>
<dbReference type="SUPFAM" id="SSF49265">
    <property type="entry name" value="Fibronectin type III"/>
    <property type="match status" value="1"/>
</dbReference>
<organism evidence="3">
    <name type="scientific">uncultured bacterium contig00014</name>
    <dbReference type="NCBI Taxonomy" id="1181505"/>
    <lineage>
        <taxon>Bacteria</taxon>
        <taxon>environmental samples</taxon>
    </lineage>
</organism>
<dbReference type="PANTHER" id="PTHR23150">
    <property type="entry name" value="SULFATASE MODIFYING FACTOR 1, 2"/>
    <property type="match status" value="1"/>
</dbReference>
<dbReference type="CDD" id="cd00063">
    <property type="entry name" value="FN3"/>
    <property type="match status" value="1"/>
</dbReference>
<dbReference type="Gene3D" id="2.60.40.10">
    <property type="entry name" value="Immunoglobulins"/>
    <property type="match status" value="1"/>
</dbReference>
<dbReference type="Gene3D" id="3.90.1580.10">
    <property type="entry name" value="paralog of FGE (formylglycine-generating enzyme)"/>
    <property type="match status" value="1"/>
</dbReference>